<dbReference type="GO" id="GO:0000139">
    <property type="term" value="C:Golgi membrane"/>
    <property type="evidence" value="ECO:0007669"/>
    <property type="project" value="UniProtKB-SubCell"/>
</dbReference>
<dbReference type="EC" id="2.4.1.-" evidence="10"/>
<accession>A0AAD5LNX3</accession>
<dbReference type="Proteomes" id="UP000820818">
    <property type="component" value="Linkage Group LG3"/>
</dbReference>
<dbReference type="InterPro" id="IPR002659">
    <property type="entry name" value="Glyco_trans_31"/>
</dbReference>
<evidence type="ECO:0000256" key="6">
    <source>
        <dbReference type="ARBA" id="ARBA00022968"/>
    </source>
</evidence>
<evidence type="ECO:0000256" key="9">
    <source>
        <dbReference type="ARBA" id="ARBA00023136"/>
    </source>
</evidence>
<keyword evidence="8 10" id="KW-0333">Golgi apparatus</keyword>
<keyword evidence="9" id="KW-0472">Membrane</keyword>
<evidence type="ECO:0000256" key="4">
    <source>
        <dbReference type="ARBA" id="ARBA00022679"/>
    </source>
</evidence>
<dbReference type="Pfam" id="PF01762">
    <property type="entry name" value="Galactosyl_T"/>
    <property type="match status" value="1"/>
</dbReference>
<comment type="caution">
    <text evidence="11">The sequence shown here is derived from an EMBL/GenBank/DDBJ whole genome shotgun (WGS) entry which is preliminary data.</text>
</comment>
<evidence type="ECO:0000256" key="7">
    <source>
        <dbReference type="ARBA" id="ARBA00022989"/>
    </source>
</evidence>
<dbReference type="Gene3D" id="3.90.550.50">
    <property type="match status" value="1"/>
</dbReference>
<keyword evidence="5" id="KW-0812">Transmembrane</keyword>
<evidence type="ECO:0000256" key="5">
    <source>
        <dbReference type="ARBA" id="ARBA00022692"/>
    </source>
</evidence>
<evidence type="ECO:0000313" key="11">
    <source>
        <dbReference type="EMBL" id="KAI9561303.1"/>
    </source>
</evidence>
<evidence type="ECO:0000256" key="8">
    <source>
        <dbReference type="ARBA" id="ARBA00023034"/>
    </source>
</evidence>
<proteinExistence type="inferred from homology"/>
<dbReference type="AlphaFoldDB" id="A0AAD5LNX3"/>
<evidence type="ECO:0000256" key="1">
    <source>
        <dbReference type="ARBA" id="ARBA00004323"/>
    </source>
</evidence>
<keyword evidence="3 10" id="KW-0328">Glycosyltransferase</keyword>
<sequence>MLHGDILQVDILDFYRNLPSKMAGLLNWVNVNCPGVGFLLKADDDIHVNVYNLANIVRSYHLSGNLRIFGRSHHVGLPVFNNWGPMRGMTYI</sequence>
<dbReference type="PANTHER" id="PTHR11214:SF334">
    <property type="entry name" value="HEXOSYLTRANSFERASE"/>
    <property type="match status" value="1"/>
</dbReference>
<dbReference type="PANTHER" id="PTHR11214">
    <property type="entry name" value="BETA-1,3-N-ACETYLGLUCOSAMINYLTRANSFERASE"/>
    <property type="match status" value="1"/>
</dbReference>
<comment type="similarity">
    <text evidence="2 10">Belongs to the glycosyltransferase 31 family.</text>
</comment>
<comment type="subcellular location">
    <subcellularLocation>
        <location evidence="1 10">Golgi apparatus membrane</location>
        <topology evidence="1 10">Single-pass type II membrane protein</topology>
    </subcellularLocation>
</comment>
<gene>
    <name evidence="11" type="ORF">GHT06_012259</name>
</gene>
<keyword evidence="4" id="KW-0808">Transferase</keyword>
<keyword evidence="12" id="KW-1185">Reference proteome</keyword>
<keyword evidence="7" id="KW-1133">Transmembrane helix</keyword>
<dbReference type="EMBL" id="WJBH02000003">
    <property type="protein sequence ID" value="KAI9561303.1"/>
    <property type="molecule type" value="Genomic_DNA"/>
</dbReference>
<evidence type="ECO:0000256" key="2">
    <source>
        <dbReference type="ARBA" id="ARBA00008661"/>
    </source>
</evidence>
<evidence type="ECO:0000313" key="12">
    <source>
        <dbReference type="Proteomes" id="UP000820818"/>
    </source>
</evidence>
<organism evidence="11 12">
    <name type="scientific">Daphnia sinensis</name>
    <dbReference type="NCBI Taxonomy" id="1820382"/>
    <lineage>
        <taxon>Eukaryota</taxon>
        <taxon>Metazoa</taxon>
        <taxon>Ecdysozoa</taxon>
        <taxon>Arthropoda</taxon>
        <taxon>Crustacea</taxon>
        <taxon>Branchiopoda</taxon>
        <taxon>Diplostraca</taxon>
        <taxon>Cladocera</taxon>
        <taxon>Anomopoda</taxon>
        <taxon>Daphniidae</taxon>
        <taxon>Daphnia</taxon>
        <taxon>Daphnia similis group</taxon>
    </lineage>
</organism>
<keyword evidence="6" id="KW-0735">Signal-anchor</keyword>
<evidence type="ECO:0000256" key="3">
    <source>
        <dbReference type="ARBA" id="ARBA00022676"/>
    </source>
</evidence>
<reference evidence="11 12" key="1">
    <citation type="submission" date="2022-05" db="EMBL/GenBank/DDBJ databases">
        <title>A multi-omics perspective on studying reproductive biology in Daphnia sinensis.</title>
        <authorList>
            <person name="Jia J."/>
        </authorList>
    </citation>
    <scope>NUCLEOTIDE SEQUENCE [LARGE SCALE GENOMIC DNA]</scope>
    <source>
        <strain evidence="11 12">WSL</strain>
    </source>
</reference>
<dbReference type="GO" id="GO:0006493">
    <property type="term" value="P:protein O-linked glycosylation"/>
    <property type="evidence" value="ECO:0007669"/>
    <property type="project" value="TreeGrafter"/>
</dbReference>
<dbReference type="GO" id="GO:0016758">
    <property type="term" value="F:hexosyltransferase activity"/>
    <property type="evidence" value="ECO:0007669"/>
    <property type="project" value="InterPro"/>
</dbReference>
<protein>
    <recommendedName>
        <fullName evidence="10">Hexosyltransferase</fullName>
        <ecNumber evidence="10">2.4.1.-</ecNumber>
    </recommendedName>
</protein>
<name>A0AAD5LNX3_9CRUS</name>
<evidence type="ECO:0000256" key="10">
    <source>
        <dbReference type="RuleBase" id="RU363063"/>
    </source>
</evidence>